<name>A0AAF0I2Z2_9BACT</name>
<feature type="transmembrane region" description="Helical" evidence="2">
    <location>
        <begin position="121"/>
        <end position="142"/>
    </location>
</feature>
<dbReference type="KEGG" id="slom:PXH66_03025"/>
<accession>A0AAF0I2Z2</accession>
<dbReference type="EMBL" id="CP119075">
    <property type="protein sequence ID" value="WED65819.1"/>
    <property type="molecule type" value="Genomic_DNA"/>
</dbReference>
<evidence type="ECO:0000313" key="3">
    <source>
        <dbReference type="EMBL" id="WED65819.1"/>
    </source>
</evidence>
<keyword evidence="2" id="KW-0472">Membrane</keyword>
<feature type="transmembrane region" description="Helical" evidence="2">
    <location>
        <begin position="154"/>
        <end position="173"/>
    </location>
</feature>
<protein>
    <submittedName>
        <fullName evidence="3">Uncharacterized protein</fullName>
    </submittedName>
</protein>
<feature type="transmembrane region" description="Helical" evidence="2">
    <location>
        <begin position="38"/>
        <end position="55"/>
    </location>
</feature>
<organism evidence="3 4">
    <name type="scientific">Synoicihabitans lomoniglobus</name>
    <dbReference type="NCBI Taxonomy" id="2909285"/>
    <lineage>
        <taxon>Bacteria</taxon>
        <taxon>Pseudomonadati</taxon>
        <taxon>Verrucomicrobiota</taxon>
        <taxon>Opitutia</taxon>
        <taxon>Opitutales</taxon>
        <taxon>Opitutaceae</taxon>
        <taxon>Synoicihabitans</taxon>
    </lineage>
</organism>
<feature type="region of interest" description="Disordered" evidence="1">
    <location>
        <begin position="1"/>
        <end position="21"/>
    </location>
</feature>
<feature type="transmembrane region" description="Helical" evidence="2">
    <location>
        <begin position="75"/>
        <end position="94"/>
    </location>
</feature>
<keyword evidence="2" id="KW-1133">Transmembrane helix</keyword>
<keyword evidence="2" id="KW-0812">Transmembrane</keyword>
<evidence type="ECO:0000256" key="2">
    <source>
        <dbReference type="SAM" id="Phobius"/>
    </source>
</evidence>
<dbReference type="AlphaFoldDB" id="A0AAF0I2Z2"/>
<evidence type="ECO:0000256" key="1">
    <source>
        <dbReference type="SAM" id="MobiDB-lite"/>
    </source>
</evidence>
<proteinExistence type="predicted"/>
<gene>
    <name evidence="3" type="ORF">PXH66_03025</name>
</gene>
<sequence length="197" mass="21986">MSLEEMESAWGAQPAPKPATNARAWIDKSRRSIRTHTLILLVAILGNGIGLGLQIHRVLVDPARTLGNSAGEMLVPALSLAICLAGGVILRRYLRRFHLLRHDTRHCLEMVLKDKQREINLTYWVPLAYLVFLGLLILGKIQSIAEEFESPDNPWFGVVAAAIIFVIASAFLFHRTNAFLKPEVRELKQTLESLVTG</sequence>
<dbReference type="RefSeq" id="WP_330930349.1">
    <property type="nucleotide sequence ID" value="NZ_CP119075.1"/>
</dbReference>
<keyword evidence="4" id="KW-1185">Reference proteome</keyword>
<evidence type="ECO:0000313" key="4">
    <source>
        <dbReference type="Proteomes" id="UP001218638"/>
    </source>
</evidence>
<dbReference type="Proteomes" id="UP001218638">
    <property type="component" value="Chromosome"/>
</dbReference>
<reference evidence="3" key="1">
    <citation type="submission" date="2023-03" db="EMBL/GenBank/DDBJ databases">
        <title>Lomoglobus Profundus gen. nov., sp. nov., a novel member of the phylum Verrucomicrobia, isolated from deep-marine sediment of South China Sea.</title>
        <authorList>
            <person name="Ahmad T."/>
            <person name="Ishaq S.E."/>
            <person name="Wang F."/>
        </authorList>
    </citation>
    <scope>NUCLEOTIDE SEQUENCE</scope>
    <source>
        <strain evidence="3">LMO-M01</strain>
    </source>
</reference>